<keyword evidence="1" id="KW-1133">Transmembrane helix</keyword>
<name>A0AA36BFU6_OCTVU</name>
<reference evidence="2" key="1">
    <citation type="submission" date="2023-08" db="EMBL/GenBank/DDBJ databases">
        <authorList>
            <person name="Alioto T."/>
            <person name="Alioto T."/>
            <person name="Gomez Garrido J."/>
        </authorList>
    </citation>
    <scope>NUCLEOTIDE SEQUENCE</scope>
</reference>
<proteinExistence type="predicted"/>
<feature type="transmembrane region" description="Helical" evidence="1">
    <location>
        <begin position="46"/>
        <end position="64"/>
    </location>
</feature>
<dbReference type="EMBL" id="OX597828">
    <property type="protein sequence ID" value="CAI9733660.1"/>
    <property type="molecule type" value="Genomic_DNA"/>
</dbReference>
<evidence type="ECO:0000313" key="3">
    <source>
        <dbReference type="Proteomes" id="UP001162480"/>
    </source>
</evidence>
<keyword evidence="1" id="KW-0812">Transmembrane</keyword>
<organism evidence="2 3">
    <name type="scientific">Octopus vulgaris</name>
    <name type="common">Common octopus</name>
    <dbReference type="NCBI Taxonomy" id="6645"/>
    <lineage>
        <taxon>Eukaryota</taxon>
        <taxon>Metazoa</taxon>
        <taxon>Spiralia</taxon>
        <taxon>Lophotrochozoa</taxon>
        <taxon>Mollusca</taxon>
        <taxon>Cephalopoda</taxon>
        <taxon>Coleoidea</taxon>
        <taxon>Octopodiformes</taxon>
        <taxon>Octopoda</taxon>
        <taxon>Incirrata</taxon>
        <taxon>Octopodidae</taxon>
        <taxon>Octopus</taxon>
    </lineage>
</organism>
<dbReference type="AlphaFoldDB" id="A0AA36BFU6"/>
<keyword evidence="3" id="KW-1185">Reference proteome</keyword>
<dbReference type="Proteomes" id="UP001162480">
    <property type="component" value="Chromosome 15"/>
</dbReference>
<evidence type="ECO:0000256" key="1">
    <source>
        <dbReference type="SAM" id="Phobius"/>
    </source>
</evidence>
<protein>
    <submittedName>
        <fullName evidence="2">Uncharacterized protein</fullName>
    </submittedName>
</protein>
<keyword evidence="1" id="KW-0472">Membrane</keyword>
<evidence type="ECO:0000313" key="2">
    <source>
        <dbReference type="EMBL" id="CAI9733660.1"/>
    </source>
</evidence>
<sequence length="74" mass="8261">MTSTTSITAETATTYIQKKKKTNYKAYGKINHNAKSYNGYTADTNISLIIIIVVDVLVAYVLVIHKMEGKANKY</sequence>
<accession>A0AA36BFU6</accession>
<gene>
    <name evidence="2" type="ORF">OCTVUL_1B030451</name>
</gene>